<evidence type="ECO:0000256" key="3">
    <source>
        <dbReference type="ARBA" id="ARBA00010821"/>
    </source>
</evidence>
<feature type="compositionally biased region" description="Polar residues" evidence="6">
    <location>
        <begin position="33"/>
        <end position="50"/>
    </location>
</feature>
<evidence type="ECO:0000256" key="2">
    <source>
        <dbReference type="ARBA" id="ARBA00004210"/>
    </source>
</evidence>
<dbReference type="GO" id="GO:0005634">
    <property type="term" value="C:nucleus"/>
    <property type="evidence" value="ECO:0007669"/>
    <property type="project" value="UniProtKB-SubCell"/>
</dbReference>
<protein>
    <recommendedName>
        <fullName evidence="9">MAPK regulated corepressor interacting protein 2</fullName>
    </recommendedName>
</protein>
<keyword evidence="4" id="KW-0963">Cytoplasm</keyword>
<dbReference type="Pfam" id="PF14799">
    <property type="entry name" value="FAM195"/>
    <property type="match status" value="1"/>
</dbReference>
<dbReference type="AlphaFoldDB" id="A0A974H245"/>
<accession>A0A974H245</accession>
<dbReference type="OMA" id="YESWNQV"/>
<dbReference type="EMBL" id="CM004483">
    <property type="protein sequence ID" value="OCT61651.1"/>
    <property type="molecule type" value="Genomic_DNA"/>
</dbReference>
<evidence type="ECO:0000313" key="8">
    <source>
        <dbReference type="Proteomes" id="UP000694892"/>
    </source>
</evidence>
<comment type="similarity">
    <text evidence="3">Belongs to the MCRIP family.</text>
</comment>
<sequence>MYTITRGPSKLTTQRRTGPKQQIDSKLQEVKNKQQILVPNTPNGQDSLPSSAPPKLVFNRVNGKRSQAPGPELEREVYTLAHEENVGFIYQAWQEVKHQMEEPQQNGCTPQQYQDQSPDTHLKNFVPIDLDEWWAERFLANIENCA</sequence>
<organism evidence="7 8">
    <name type="scientific">Xenopus laevis</name>
    <name type="common">African clawed frog</name>
    <dbReference type="NCBI Taxonomy" id="8355"/>
    <lineage>
        <taxon>Eukaryota</taxon>
        <taxon>Metazoa</taxon>
        <taxon>Chordata</taxon>
        <taxon>Craniata</taxon>
        <taxon>Vertebrata</taxon>
        <taxon>Euteleostomi</taxon>
        <taxon>Amphibia</taxon>
        <taxon>Batrachia</taxon>
        <taxon>Anura</taxon>
        <taxon>Pipoidea</taxon>
        <taxon>Pipidae</taxon>
        <taxon>Xenopodinae</taxon>
        <taxon>Xenopus</taxon>
        <taxon>Xenopus</taxon>
    </lineage>
</organism>
<name>A0A974H245_XENLA</name>
<evidence type="ECO:0000313" key="7">
    <source>
        <dbReference type="EMBL" id="OCT61651.1"/>
    </source>
</evidence>
<gene>
    <name evidence="7" type="ORF">XELAEV_18047680mg</name>
</gene>
<proteinExistence type="inferred from homology"/>
<reference evidence="8" key="1">
    <citation type="journal article" date="2016" name="Nature">
        <title>Genome evolution in the allotetraploid frog Xenopus laevis.</title>
        <authorList>
            <person name="Session A.M."/>
            <person name="Uno Y."/>
            <person name="Kwon T."/>
            <person name="Chapman J.A."/>
            <person name="Toyoda A."/>
            <person name="Takahashi S."/>
            <person name="Fukui A."/>
            <person name="Hikosaka A."/>
            <person name="Suzuki A."/>
            <person name="Kondo M."/>
            <person name="van Heeringen S.J."/>
            <person name="Quigley I."/>
            <person name="Heinz S."/>
            <person name="Ogino H."/>
            <person name="Ochi H."/>
            <person name="Hellsten U."/>
            <person name="Lyons J.B."/>
            <person name="Simakov O."/>
            <person name="Putnam N."/>
            <person name="Stites J."/>
            <person name="Kuroki Y."/>
            <person name="Tanaka T."/>
            <person name="Michiue T."/>
            <person name="Watanabe M."/>
            <person name="Bogdanovic O."/>
            <person name="Lister R."/>
            <person name="Georgiou G."/>
            <person name="Paranjpe S.S."/>
            <person name="van Kruijsbergen I."/>
            <person name="Shu S."/>
            <person name="Carlson J."/>
            <person name="Kinoshita T."/>
            <person name="Ohta Y."/>
            <person name="Mawaribuchi S."/>
            <person name="Jenkins J."/>
            <person name="Grimwood J."/>
            <person name="Schmutz J."/>
            <person name="Mitros T."/>
            <person name="Mozaffari S.V."/>
            <person name="Suzuki Y."/>
            <person name="Haramoto Y."/>
            <person name="Yamamoto T.S."/>
            <person name="Takagi C."/>
            <person name="Heald R."/>
            <person name="Miller K."/>
            <person name="Haudenschild C."/>
            <person name="Kitzman J."/>
            <person name="Nakayama T."/>
            <person name="Izutsu Y."/>
            <person name="Robert J."/>
            <person name="Fortriede J."/>
            <person name="Burns K."/>
            <person name="Lotay V."/>
            <person name="Karimi K."/>
            <person name="Yasuoka Y."/>
            <person name="Dichmann D.S."/>
            <person name="Flajnik M.F."/>
            <person name="Houston D.W."/>
            <person name="Shendure J."/>
            <person name="DuPasquier L."/>
            <person name="Vize P.D."/>
            <person name="Zorn A.M."/>
            <person name="Ito M."/>
            <person name="Marcotte E.M."/>
            <person name="Wallingford J.B."/>
            <person name="Ito Y."/>
            <person name="Asashima M."/>
            <person name="Ueno N."/>
            <person name="Matsuda Y."/>
            <person name="Veenstra G.J."/>
            <person name="Fujiyama A."/>
            <person name="Harland R.M."/>
            <person name="Taira M."/>
            <person name="Rokhsar D.S."/>
        </authorList>
    </citation>
    <scope>NUCLEOTIDE SEQUENCE [LARGE SCALE GENOMIC DNA]</scope>
    <source>
        <strain evidence="8">J</strain>
    </source>
</reference>
<dbReference type="Proteomes" id="UP000694892">
    <property type="component" value="Chromosome 9_10S"/>
</dbReference>
<keyword evidence="5" id="KW-0539">Nucleus</keyword>
<dbReference type="KEGG" id="xla:379127"/>
<feature type="compositionally biased region" description="Polar residues" evidence="6">
    <location>
        <begin position="10"/>
        <end position="25"/>
    </location>
</feature>
<evidence type="ECO:0000256" key="6">
    <source>
        <dbReference type="SAM" id="MobiDB-lite"/>
    </source>
</evidence>
<comment type="subcellular location">
    <subcellularLocation>
        <location evidence="2">Cytoplasm</location>
        <location evidence="2">Stress granule</location>
    </subcellularLocation>
    <subcellularLocation>
        <location evidence="1">Nucleus</location>
    </subcellularLocation>
</comment>
<evidence type="ECO:0000256" key="4">
    <source>
        <dbReference type="ARBA" id="ARBA00022490"/>
    </source>
</evidence>
<evidence type="ECO:0000256" key="1">
    <source>
        <dbReference type="ARBA" id="ARBA00004123"/>
    </source>
</evidence>
<dbReference type="OrthoDB" id="9983138at2759"/>
<evidence type="ECO:0000256" key="5">
    <source>
        <dbReference type="ARBA" id="ARBA00023242"/>
    </source>
</evidence>
<evidence type="ECO:0008006" key="9">
    <source>
        <dbReference type="Google" id="ProtNLM"/>
    </source>
</evidence>
<dbReference type="GO" id="GO:0010494">
    <property type="term" value="C:cytoplasmic stress granule"/>
    <property type="evidence" value="ECO:0007669"/>
    <property type="project" value="UniProtKB-SubCell"/>
</dbReference>
<feature type="region of interest" description="Disordered" evidence="6">
    <location>
        <begin position="1"/>
        <end position="70"/>
    </location>
</feature>
<dbReference type="InterPro" id="IPR029428">
    <property type="entry name" value="MCRIP"/>
</dbReference>